<dbReference type="PANTHER" id="PTHR43649:SF31">
    <property type="entry name" value="SN-GLYCEROL-3-PHOSPHATE-BINDING PERIPLASMIC PROTEIN UGPB"/>
    <property type="match status" value="1"/>
</dbReference>
<dbReference type="PANTHER" id="PTHR43649">
    <property type="entry name" value="ARABINOSE-BINDING PROTEIN-RELATED"/>
    <property type="match status" value="1"/>
</dbReference>
<dbReference type="RefSeq" id="WP_390227920.1">
    <property type="nucleotide sequence ID" value="NZ_JBHSCN010000004.1"/>
</dbReference>
<feature type="chain" id="PRO_5046006065" evidence="5">
    <location>
        <begin position="20"/>
        <end position="450"/>
    </location>
</feature>
<organism evidence="6 7">
    <name type="scientific">Gryllotalpicola reticulitermitis</name>
    <dbReference type="NCBI Taxonomy" id="1184153"/>
    <lineage>
        <taxon>Bacteria</taxon>
        <taxon>Bacillati</taxon>
        <taxon>Actinomycetota</taxon>
        <taxon>Actinomycetes</taxon>
        <taxon>Micrococcales</taxon>
        <taxon>Microbacteriaceae</taxon>
        <taxon>Gryllotalpicola</taxon>
    </lineage>
</organism>
<dbReference type="Pfam" id="PF13416">
    <property type="entry name" value="SBP_bac_8"/>
    <property type="match status" value="1"/>
</dbReference>
<accession>A0ABV8Q4Q1</accession>
<keyword evidence="7" id="KW-1185">Reference proteome</keyword>
<evidence type="ECO:0000256" key="3">
    <source>
        <dbReference type="ARBA" id="ARBA00022448"/>
    </source>
</evidence>
<dbReference type="InterPro" id="IPR050490">
    <property type="entry name" value="Bact_solute-bd_prot1"/>
</dbReference>
<evidence type="ECO:0000313" key="7">
    <source>
        <dbReference type="Proteomes" id="UP001595900"/>
    </source>
</evidence>
<name>A0ABV8Q4Q1_9MICO</name>
<evidence type="ECO:0000256" key="2">
    <source>
        <dbReference type="ARBA" id="ARBA00008520"/>
    </source>
</evidence>
<evidence type="ECO:0000256" key="4">
    <source>
        <dbReference type="ARBA" id="ARBA00022729"/>
    </source>
</evidence>
<comment type="caution">
    <text evidence="6">The sequence shown here is derived from an EMBL/GenBank/DDBJ whole genome shotgun (WGS) entry which is preliminary data.</text>
</comment>
<reference evidence="7" key="1">
    <citation type="journal article" date="2019" name="Int. J. Syst. Evol. Microbiol.">
        <title>The Global Catalogue of Microorganisms (GCM) 10K type strain sequencing project: providing services to taxonomists for standard genome sequencing and annotation.</title>
        <authorList>
            <consortium name="The Broad Institute Genomics Platform"/>
            <consortium name="The Broad Institute Genome Sequencing Center for Infectious Disease"/>
            <person name="Wu L."/>
            <person name="Ma J."/>
        </authorList>
    </citation>
    <scope>NUCLEOTIDE SEQUENCE [LARGE SCALE GENOMIC DNA]</scope>
    <source>
        <strain evidence="7">CGMCC 1.10363</strain>
    </source>
</reference>
<keyword evidence="3" id="KW-0813">Transport</keyword>
<proteinExistence type="inferred from homology"/>
<dbReference type="PROSITE" id="PS51257">
    <property type="entry name" value="PROKAR_LIPOPROTEIN"/>
    <property type="match status" value="1"/>
</dbReference>
<keyword evidence="4 5" id="KW-0732">Signal</keyword>
<dbReference type="SUPFAM" id="SSF53850">
    <property type="entry name" value="Periplasmic binding protein-like II"/>
    <property type="match status" value="1"/>
</dbReference>
<comment type="subcellular location">
    <subcellularLocation>
        <location evidence="1">Cell envelope</location>
    </subcellularLocation>
</comment>
<feature type="signal peptide" evidence="5">
    <location>
        <begin position="1"/>
        <end position="19"/>
    </location>
</feature>
<dbReference type="InterPro" id="IPR006059">
    <property type="entry name" value="SBP"/>
</dbReference>
<evidence type="ECO:0000313" key="6">
    <source>
        <dbReference type="EMBL" id="MFC4242957.1"/>
    </source>
</evidence>
<evidence type="ECO:0000256" key="1">
    <source>
        <dbReference type="ARBA" id="ARBA00004196"/>
    </source>
</evidence>
<sequence>MKRNTALLVAATAVTAALALTGCTGGGSGTSSSGGSKNLTAVLWDPTQLPVYEKCAAEFKDKTGISVKYTQVSWNNYWQKLTTELSAGTAPDIFTDHVNYFAQYEQTGQLADLTPYFKKDGYKVDDSVASNKLWNVDGKQYAVSQDQDVEGLLYNTADIPSDTSAASLSQLTWNPTDGGTFQKMIEHLTVDDNGVRGDQPGFDKNHVKTYGFSVEGADATGQTSWSPFILSTGWYYTNKNPFGTKANYDDPVVAQTWDWLQKMFADGYILPVSRVSSLGEQPVLDQNLAAIMMQGSWEAAQRVPSYDKAQKFAWAQLPSGPVGHPVSITNSIGPSVTASSKNKANAAKYVEFVTSSDCANIVAKSGVEIPVDPTAAKTALATLQSQGVDTTHWQQMFDNPSWLKLFPITKNASQITAIGNATFANTLATGQGNPKTVLKQFNDKVNALIK</sequence>
<dbReference type="EMBL" id="JBHSCN010000004">
    <property type="protein sequence ID" value="MFC4242957.1"/>
    <property type="molecule type" value="Genomic_DNA"/>
</dbReference>
<evidence type="ECO:0000256" key="5">
    <source>
        <dbReference type="SAM" id="SignalP"/>
    </source>
</evidence>
<comment type="similarity">
    <text evidence="2">Belongs to the bacterial solute-binding protein 1 family.</text>
</comment>
<dbReference type="Proteomes" id="UP001595900">
    <property type="component" value="Unassembled WGS sequence"/>
</dbReference>
<dbReference type="Gene3D" id="3.40.190.10">
    <property type="entry name" value="Periplasmic binding protein-like II"/>
    <property type="match status" value="1"/>
</dbReference>
<protein>
    <submittedName>
        <fullName evidence="6">Extracellular solute-binding protein</fullName>
    </submittedName>
</protein>
<gene>
    <name evidence="6" type="ORF">ACFOYW_06205</name>
</gene>